<gene>
    <name evidence="2" type="ORF">BCR43DRAFT_482713</name>
</gene>
<keyword evidence="1" id="KW-0812">Transmembrane</keyword>
<dbReference type="GO" id="GO:0016020">
    <property type="term" value="C:membrane"/>
    <property type="evidence" value="ECO:0007669"/>
    <property type="project" value="TreeGrafter"/>
</dbReference>
<dbReference type="Proteomes" id="UP000242180">
    <property type="component" value="Unassembled WGS sequence"/>
</dbReference>
<feature type="transmembrane region" description="Helical" evidence="1">
    <location>
        <begin position="226"/>
        <end position="245"/>
    </location>
</feature>
<keyword evidence="1" id="KW-0472">Membrane</keyword>
<protein>
    <recommendedName>
        <fullName evidence="4">FAR-17a/AIG1-like protein-domain-containing protein</fullName>
    </recommendedName>
</protein>
<dbReference type="EMBL" id="MCGN01000001">
    <property type="protein sequence ID" value="ORZ03083.1"/>
    <property type="molecule type" value="Genomic_DNA"/>
</dbReference>
<evidence type="ECO:0000313" key="3">
    <source>
        <dbReference type="Proteomes" id="UP000242180"/>
    </source>
</evidence>
<feature type="transmembrane region" description="Helical" evidence="1">
    <location>
        <begin position="188"/>
        <end position="206"/>
    </location>
</feature>
<dbReference type="STRING" id="13706.A0A1X2HU72"/>
<comment type="caution">
    <text evidence="2">The sequence shown here is derived from an EMBL/GenBank/DDBJ whole genome shotgun (WGS) entry which is preliminary data.</text>
</comment>
<dbReference type="PANTHER" id="PTHR12242:SF1">
    <property type="entry name" value="MYND-TYPE DOMAIN-CONTAINING PROTEIN"/>
    <property type="match status" value="1"/>
</dbReference>
<dbReference type="OrthoDB" id="419711at2759"/>
<evidence type="ECO:0000313" key="2">
    <source>
        <dbReference type="EMBL" id="ORZ03083.1"/>
    </source>
</evidence>
<dbReference type="PANTHER" id="PTHR12242">
    <property type="entry name" value="OS02G0130600 PROTEIN-RELATED"/>
    <property type="match status" value="1"/>
</dbReference>
<feature type="transmembrane region" description="Helical" evidence="1">
    <location>
        <begin position="157"/>
        <end position="176"/>
    </location>
</feature>
<evidence type="ECO:0000256" key="1">
    <source>
        <dbReference type="SAM" id="Phobius"/>
    </source>
</evidence>
<feature type="transmembrane region" description="Helical" evidence="1">
    <location>
        <begin position="118"/>
        <end position="145"/>
    </location>
</feature>
<feature type="transmembrane region" description="Helical" evidence="1">
    <location>
        <begin position="52"/>
        <end position="70"/>
    </location>
</feature>
<keyword evidence="3" id="KW-1185">Reference proteome</keyword>
<feature type="transmembrane region" description="Helical" evidence="1">
    <location>
        <begin position="76"/>
        <end position="97"/>
    </location>
</feature>
<evidence type="ECO:0008006" key="4">
    <source>
        <dbReference type="Google" id="ProtNLM"/>
    </source>
</evidence>
<proteinExistence type="predicted"/>
<keyword evidence="1" id="KW-1133">Transmembrane helix</keyword>
<sequence>MTPSLHAGEPIRCAPSESAFVRWLRLDQFEPERAVTSYFCSSKTLLWLRIPLVLYTTSVLGVDIAWHMIHNDFQHYFAYFTHYTFLGLHAYLVTVCVHHARYLVTGRRLHSFLNQAPFLNHLFVILYSTMVTYNIVTPLVYWTLLAAETNNVDSYDWWITASMHGANFFIMMFEVITNRMVLYRQMVIPVFGLVLIYMLLTFVIYANEHWWVYSFLDWSQGPKASIWYIAVSVIVILCYFCQMAIHATRDWIARKCTSRDSAPNLGTIQEDDGASTIAGSEQLYHDEKLQTGDMANQDNRYYSQTLVESSLDSHITLGASSTEFLAVPTKYE</sequence>
<dbReference type="AlphaFoldDB" id="A0A1X2HU72"/>
<accession>A0A1X2HU72</accession>
<name>A0A1X2HU72_SYNRA</name>
<dbReference type="OMA" id="YSFLDWS"/>
<dbReference type="InParanoid" id="A0A1X2HU72"/>
<reference evidence="2 3" key="1">
    <citation type="submission" date="2016-07" db="EMBL/GenBank/DDBJ databases">
        <title>Pervasive Adenine N6-methylation of Active Genes in Fungi.</title>
        <authorList>
            <consortium name="DOE Joint Genome Institute"/>
            <person name="Mondo S.J."/>
            <person name="Dannebaum R.O."/>
            <person name="Kuo R.C."/>
            <person name="Labutti K."/>
            <person name="Haridas S."/>
            <person name="Kuo A."/>
            <person name="Salamov A."/>
            <person name="Ahrendt S.R."/>
            <person name="Lipzen A."/>
            <person name="Sullivan W."/>
            <person name="Andreopoulos W.B."/>
            <person name="Clum A."/>
            <person name="Lindquist E."/>
            <person name="Daum C."/>
            <person name="Ramamoorthy G.K."/>
            <person name="Gryganskyi A."/>
            <person name="Culley D."/>
            <person name="Magnuson J.K."/>
            <person name="James T.Y."/>
            <person name="O'Malley M.A."/>
            <person name="Stajich J.E."/>
            <person name="Spatafora J.W."/>
            <person name="Visel A."/>
            <person name="Grigoriev I.V."/>
        </authorList>
    </citation>
    <scope>NUCLEOTIDE SEQUENCE [LARGE SCALE GENOMIC DNA]</scope>
    <source>
        <strain evidence="2 3">NRRL 2496</strain>
    </source>
</reference>
<organism evidence="2 3">
    <name type="scientific">Syncephalastrum racemosum</name>
    <name type="common">Filamentous fungus</name>
    <dbReference type="NCBI Taxonomy" id="13706"/>
    <lineage>
        <taxon>Eukaryota</taxon>
        <taxon>Fungi</taxon>
        <taxon>Fungi incertae sedis</taxon>
        <taxon>Mucoromycota</taxon>
        <taxon>Mucoromycotina</taxon>
        <taxon>Mucoromycetes</taxon>
        <taxon>Mucorales</taxon>
        <taxon>Syncephalastraceae</taxon>
        <taxon>Syncephalastrum</taxon>
    </lineage>
</organism>